<dbReference type="AlphaFoldDB" id="E3NVY3"/>
<feature type="signal peptide" evidence="1">
    <location>
        <begin position="1"/>
        <end position="17"/>
    </location>
</feature>
<keyword evidence="1" id="KW-0732">Signal</keyword>
<dbReference type="OrthoDB" id="5860588at2759"/>
<evidence type="ECO:0000313" key="2">
    <source>
        <dbReference type="EMBL" id="EFP00402.1"/>
    </source>
</evidence>
<sequence length="259" mass="27445">MSRRFALIALLFSVTYAQSTTQQSQQISLDPNAGPLKLRIVFQSDQQQQAQQSPCSTGNCGSVQPVQASPCSTGNCQATPTLSPCSTGNCGSIQPVQASPCSTGNCNGPVAGSANIVPAYDASTYTTTTPMPVLIRTVPIVTSNTAPVKVIRIPSYSNSYSSGCFSPPCGAPRFVFAQPPCFGNSCGPRFMFPRRRHHFFGQRPIIIGNRNNGNSFNAGGNVAIPDTIYRNGQAIRAPIRVPSSYQDGNPVFNASKSNS</sequence>
<dbReference type="eggNOG" id="ENOG502TM8P">
    <property type="taxonomic scope" value="Eukaryota"/>
</dbReference>
<dbReference type="FunCoup" id="E3NVY3">
    <property type="interactions" value="1871"/>
</dbReference>
<dbReference type="InParanoid" id="E3NVY3"/>
<dbReference type="STRING" id="31234.E3NVY3"/>
<reference evidence="2" key="1">
    <citation type="submission" date="2007-07" db="EMBL/GenBank/DDBJ databases">
        <title>PCAP assembly of the Caenorhabditis remanei genome.</title>
        <authorList>
            <consortium name="The Caenorhabditis remanei Sequencing Consortium"/>
            <person name="Wilson R.K."/>
        </authorList>
    </citation>
    <scope>NUCLEOTIDE SEQUENCE [LARGE SCALE GENOMIC DNA]</scope>
    <source>
        <strain evidence="2">PB4641</strain>
    </source>
</reference>
<dbReference type="EMBL" id="DS271233">
    <property type="protein sequence ID" value="EFP00402.1"/>
    <property type="molecule type" value="Genomic_DNA"/>
</dbReference>
<dbReference type="Proteomes" id="UP000008281">
    <property type="component" value="Unassembled WGS sequence"/>
</dbReference>
<gene>
    <name evidence="2" type="ORF">CRE_07195</name>
</gene>
<name>E3NVY3_CAERE</name>
<proteinExistence type="predicted"/>
<evidence type="ECO:0000313" key="3">
    <source>
        <dbReference type="Proteomes" id="UP000008281"/>
    </source>
</evidence>
<accession>E3NVY3</accession>
<protein>
    <submittedName>
        <fullName evidence="2">Uncharacterized protein</fullName>
    </submittedName>
</protein>
<evidence type="ECO:0000256" key="1">
    <source>
        <dbReference type="SAM" id="SignalP"/>
    </source>
</evidence>
<organism evidence="3">
    <name type="scientific">Caenorhabditis remanei</name>
    <name type="common">Caenorhabditis vulgaris</name>
    <dbReference type="NCBI Taxonomy" id="31234"/>
    <lineage>
        <taxon>Eukaryota</taxon>
        <taxon>Metazoa</taxon>
        <taxon>Ecdysozoa</taxon>
        <taxon>Nematoda</taxon>
        <taxon>Chromadorea</taxon>
        <taxon>Rhabditida</taxon>
        <taxon>Rhabditina</taxon>
        <taxon>Rhabditomorpha</taxon>
        <taxon>Rhabditoidea</taxon>
        <taxon>Rhabditidae</taxon>
        <taxon>Peloderinae</taxon>
        <taxon>Caenorhabditis</taxon>
    </lineage>
</organism>
<keyword evidence="3" id="KW-1185">Reference proteome</keyword>
<feature type="chain" id="PRO_5003179108" evidence="1">
    <location>
        <begin position="18"/>
        <end position="259"/>
    </location>
</feature>
<dbReference type="HOGENOM" id="CLU_1166728_0_0_1"/>